<dbReference type="InterPro" id="IPR049236">
    <property type="entry name" value="DUF6850"/>
</dbReference>
<gene>
    <name evidence="3" type="ORF">IFO69_05040</name>
</gene>
<dbReference type="SUPFAM" id="SSF56935">
    <property type="entry name" value="Porins"/>
    <property type="match status" value="1"/>
</dbReference>
<dbReference type="RefSeq" id="WP_192009002.1">
    <property type="nucleotide sequence ID" value="NZ_JACYTQ010000002.1"/>
</dbReference>
<organism evidence="3 4">
    <name type="scientific">Echinicola arenosa</name>
    <dbReference type="NCBI Taxonomy" id="2774144"/>
    <lineage>
        <taxon>Bacteria</taxon>
        <taxon>Pseudomonadati</taxon>
        <taxon>Bacteroidota</taxon>
        <taxon>Cytophagia</taxon>
        <taxon>Cytophagales</taxon>
        <taxon>Cyclobacteriaceae</taxon>
        <taxon>Echinicola</taxon>
    </lineage>
</organism>
<comment type="caution">
    <text evidence="3">The sequence shown here is derived from an EMBL/GenBank/DDBJ whole genome shotgun (WGS) entry which is preliminary data.</text>
</comment>
<protein>
    <recommendedName>
        <fullName evidence="2">DUF6850 domain-containing protein</fullName>
    </recommendedName>
</protein>
<evidence type="ECO:0000313" key="4">
    <source>
        <dbReference type="Proteomes" id="UP000647133"/>
    </source>
</evidence>
<sequence>MKNTLRYCLLLLAWPLISQPLMAEKMDSVAVDSVDSHFLSPAFQLKWLKLSALPLHPYWVQEEFGRSQLAVTRQNDNFITAQQAEQESGIHVFSEGIRKVNGFWLEGGFSYRKVFSDSVGWNLSRELSSNPYYLGNIKKGNWDKDYFDLFLKAVRPIANEKLLLGIGIDYQLQQHARYNDTRILINYYDLSWDVQLAYQIGQGQYIGLTAGLQNSDEKGGYRYYDDNNESFGAEEYIVYNLYGLGSFDLVRRSRYYQDFHSKRFGANYSIQKNQWRINDEFTYSSFISNYERRSSDGGELIIENIGDYKLKTYHNRFYAERSQSNWMHQLVLLTKVERGKDFNNIFLGANYFYNAFRQDLIYQLSSNPSRLSFTGKLGVEQVSKQDYNASHAYDYTNIEMCLMAEKGWDKADWVYKLNVGLGYRHNINAQIDVNAQYENIVSQSIVYPEWIYGSADYLMPMVKMKVEKYLKKVGFQGSIGYKTSIATQVRSMEASLYTPEGRRDHINLGITILH</sequence>
<reference evidence="3 4" key="1">
    <citation type="submission" date="2020-09" db="EMBL/GenBank/DDBJ databases">
        <title>Echinicola sp. CAU 1574 isolated from sand of Sido Beach.</title>
        <authorList>
            <person name="Kim W."/>
        </authorList>
    </citation>
    <scope>NUCLEOTIDE SEQUENCE [LARGE SCALE GENOMIC DNA]</scope>
    <source>
        <strain evidence="3 4">CAU 1574</strain>
    </source>
</reference>
<feature type="chain" id="PRO_5046736674" description="DUF6850 domain-containing protein" evidence="1">
    <location>
        <begin position="24"/>
        <end position="514"/>
    </location>
</feature>
<dbReference type="Proteomes" id="UP000647133">
    <property type="component" value="Unassembled WGS sequence"/>
</dbReference>
<name>A0ABR9AII6_9BACT</name>
<feature type="signal peptide" evidence="1">
    <location>
        <begin position="1"/>
        <end position="23"/>
    </location>
</feature>
<dbReference type="EMBL" id="JACYTQ010000002">
    <property type="protein sequence ID" value="MBD8488106.1"/>
    <property type="molecule type" value="Genomic_DNA"/>
</dbReference>
<evidence type="ECO:0000313" key="3">
    <source>
        <dbReference type="EMBL" id="MBD8488106.1"/>
    </source>
</evidence>
<proteinExistence type="predicted"/>
<dbReference type="Pfam" id="PF21012">
    <property type="entry name" value="DUF6850"/>
    <property type="match status" value="1"/>
</dbReference>
<accession>A0ABR9AII6</accession>
<feature type="domain" description="DUF6850" evidence="2">
    <location>
        <begin position="58"/>
        <end position="512"/>
    </location>
</feature>
<evidence type="ECO:0000259" key="2">
    <source>
        <dbReference type="Pfam" id="PF21012"/>
    </source>
</evidence>
<keyword evidence="4" id="KW-1185">Reference proteome</keyword>
<evidence type="ECO:0000256" key="1">
    <source>
        <dbReference type="SAM" id="SignalP"/>
    </source>
</evidence>
<keyword evidence="1" id="KW-0732">Signal</keyword>